<accession>A0A4R5AYA7</accession>
<dbReference type="AlphaFoldDB" id="A0A4R5AYA7"/>
<proteinExistence type="predicted"/>
<feature type="region of interest" description="Disordered" evidence="1">
    <location>
        <begin position="18"/>
        <end position="55"/>
    </location>
</feature>
<dbReference type="EMBL" id="SMFM01000002">
    <property type="protein sequence ID" value="TDD77109.1"/>
    <property type="molecule type" value="Genomic_DNA"/>
</dbReference>
<dbReference type="RefSeq" id="WP_131908905.1">
    <property type="nucleotide sequence ID" value="NZ_SMFM01000002.1"/>
</dbReference>
<feature type="region of interest" description="Disordered" evidence="1">
    <location>
        <begin position="351"/>
        <end position="374"/>
    </location>
</feature>
<keyword evidence="3" id="KW-1185">Reference proteome</keyword>
<feature type="compositionally biased region" description="Polar residues" evidence="1">
    <location>
        <begin position="351"/>
        <end position="366"/>
    </location>
</feature>
<dbReference type="Proteomes" id="UP000295278">
    <property type="component" value="Unassembled WGS sequence"/>
</dbReference>
<evidence type="ECO:0000256" key="1">
    <source>
        <dbReference type="SAM" id="MobiDB-lite"/>
    </source>
</evidence>
<organism evidence="2 3">
    <name type="scientific">Flavobacterium caseinilyticum</name>
    <dbReference type="NCBI Taxonomy" id="2541732"/>
    <lineage>
        <taxon>Bacteria</taxon>
        <taxon>Pseudomonadati</taxon>
        <taxon>Bacteroidota</taxon>
        <taxon>Flavobacteriia</taxon>
        <taxon>Flavobacteriales</taxon>
        <taxon>Flavobacteriaceae</taxon>
        <taxon>Flavobacterium</taxon>
    </lineage>
</organism>
<sequence length="394" mass="44087">MANSGTYTAYRQLKPLEGSIADDMQQQQDNSFKRQHLKSQEEKTKQDRIDKAEKEKRELWEKHVKPLSNYDTGSKSLNEAQGRLILEAQKEYVPLMAVVNNPNASDDERLKATIKLQNINNLPENLSSMTKTLTERDLAIKKGIAAGTMFADPVYDKNYQEGFQNKLLALDDNGMPMVAFKDLDGDGKDDLETYDQIQNVVPKYEIQQRFDRNADLIATSKNLQPNANDKDLLTAYTNSQLYELDGVTPTARLKSYARDAGITDYTNTAALKVIATNYTNDVLLRVKPDTAQQALEQKILNDAENNRIARERLRITESEGAKNRKSAAEARTERLEQEAAGKTTVATATMDNEGNTVTTTKSQGNGKTKSNTNTTTKKKVYAGIDPKTGKAIYK</sequence>
<evidence type="ECO:0000313" key="2">
    <source>
        <dbReference type="EMBL" id="TDD77109.1"/>
    </source>
</evidence>
<feature type="compositionally biased region" description="Basic and acidic residues" evidence="1">
    <location>
        <begin position="38"/>
        <end position="55"/>
    </location>
</feature>
<feature type="region of interest" description="Disordered" evidence="1">
    <location>
        <begin position="318"/>
        <end position="339"/>
    </location>
</feature>
<protein>
    <submittedName>
        <fullName evidence="2">Uncharacterized protein</fullName>
    </submittedName>
</protein>
<reference evidence="2 3" key="1">
    <citation type="submission" date="2019-03" db="EMBL/GenBank/DDBJ databases">
        <title>Flavobacterium AT-3-2 sp. nov., isolated from arctic soil.</title>
        <authorList>
            <person name="Chaudhary D.K."/>
        </authorList>
    </citation>
    <scope>NUCLEOTIDE SEQUENCE [LARGE SCALE GENOMIC DNA]</scope>
    <source>
        <strain evidence="2 3">AT-3-2</strain>
    </source>
</reference>
<evidence type="ECO:0000313" key="3">
    <source>
        <dbReference type="Proteomes" id="UP000295278"/>
    </source>
</evidence>
<dbReference type="OrthoDB" id="1452554at2"/>
<comment type="caution">
    <text evidence="2">The sequence shown here is derived from an EMBL/GenBank/DDBJ whole genome shotgun (WGS) entry which is preliminary data.</text>
</comment>
<gene>
    <name evidence="2" type="ORF">E0F89_05790</name>
</gene>
<name>A0A4R5AYA7_9FLAO</name>